<proteinExistence type="predicted"/>
<gene>
    <name evidence="2" type="ORF">DRF65_27425</name>
</gene>
<accession>A0A3D9C0W2</accession>
<dbReference type="Pfam" id="PF13302">
    <property type="entry name" value="Acetyltransf_3"/>
    <property type="match status" value="1"/>
</dbReference>
<evidence type="ECO:0000313" key="2">
    <source>
        <dbReference type="EMBL" id="REC59176.1"/>
    </source>
</evidence>
<dbReference type="AlphaFoldDB" id="A0A3D9C0W2"/>
<protein>
    <submittedName>
        <fullName evidence="2">N-acetyltransferase</fullName>
    </submittedName>
</protein>
<dbReference type="RefSeq" id="WP_115973885.1">
    <property type="nucleotide sequence ID" value="NZ_QNVT01000047.1"/>
</dbReference>
<evidence type="ECO:0000313" key="3">
    <source>
        <dbReference type="Proteomes" id="UP000256686"/>
    </source>
</evidence>
<keyword evidence="3" id="KW-1185">Reference proteome</keyword>
<dbReference type="Proteomes" id="UP000256686">
    <property type="component" value="Unassembled WGS sequence"/>
</dbReference>
<evidence type="ECO:0000259" key="1">
    <source>
        <dbReference type="PROSITE" id="PS51186"/>
    </source>
</evidence>
<dbReference type="GO" id="GO:0016747">
    <property type="term" value="F:acyltransferase activity, transferring groups other than amino-acyl groups"/>
    <property type="evidence" value="ECO:0007669"/>
    <property type="project" value="InterPro"/>
</dbReference>
<dbReference type="PANTHER" id="PTHR43792:SF1">
    <property type="entry name" value="N-ACETYLTRANSFERASE DOMAIN-CONTAINING PROTEIN"/>
    <property type="match status" value="1"/>
</dbReference>
<dbReference type="PROSITE" id="PS51186">
    <property type="entry name" value="GNAT"/>
    <property type="match status" value="1"/>
</dbReference>
<dbReference type="EMBL" id="QNVT01000047">
    <property type="protein sequence ID" value="REC59176.1"/>
    <property type="molecule type" value="Genomic_DNA"/>
</dbReference>
<dbReference type="InterPro" id="IPR000182">
    <property type="entry name" value="GNAT_dom"/>
</dbReference>
<name>A0A3D9C0W2_9FLAO</name>
<dbReference type="InterPro" id="IPR051531">
    <property type="entry name" value="N-acetyltransferase"/>
</dbReference>
<dbReference type="InterPro" id="IPR016181">
    <property type="entry name" value="Acyl_CoA_acyltransferase"/>
</dbReference>
<feature type="domain" description="N-acetyltransferase" evidence="1">
    <location>
        <begin position="10"/>
        <end position="167"/>
    </location>
</feature>
<dbReference type="Gene3D" id="3.40.630.30">
    <property type="match status" value="1"/>
</dbReference>
<reference evidence="3" key="1">
    <citation type="submission" date="2018-06" db="EMBL/GenBank/DDBJ databases">
        <authorList>
            <person name="Lum Nde A."/>
            <person name="Hugo C."/>
        </authorList>
    </citation>
    <scope>NUCLEOTIDE SEQUENCE [LARGE SCALE GENOMIC DNA]</scope>
    <source>
        <strain evidence="3">1_F178</strain>
    </source>
</reference>
<dbReference type="PANTHER" id="PTHR43792">
    <property type="entry name" value="GNAT FAMILY, PUTATIVE (AFU_ORTHOLOGUE AFUA_3G00765)-RELATED-RELATED"/>
    <property type="match status" value="1"/>
</dbReference>
<keyword evidence="2" id="KW-0808">Transferase</keyword>
<organism evidence="2 3">
    <name type="scientific">Chryseobacterium pennae</name>
    <dbReference type="NCBI Taxonomy" id="2258962"/>
    <lineage>
        <taxon>Bacteria</taxon>
        <taxon>Pseudomonadati</taxon>
        <taxon>Bacteroidota</taxon>
        <taxon>Flavobacteriia</taxon>
        <taxon>Flavobacteriales</taxon>
        <taxon>Weeksellaceae</taxon>
        <taxon>Chryseobacterium group</taxon>
        <taxon>Chryseobacterium</taxon>
    </lineage>
</organism>
<dbReference type="SUPFAM" id="SSF55729">
    <property type="entry name" value="Acyl-CoA N-acyltransferases (Nat)"/>
    <property type="match status" value="1"/>
</dbReference>
<sequence>MKIILETDRLLLRELTIEDAYHFYELNVNPNVIQYTGDSPFENAEEALVFLQNYKDYRENGYGRWAVIDKSNTEFLGWCGLKYDISKDETDIGFRFFERNWNSGLATESAAACLKYGFDQLHLKKIVGRAMSENIASIKVLQKLGLSFDKEFDFDGHKGVIYSIEKSKQSIY</sequence>
<comment type="caution">
    <text evidence="2">The sequence shown here is derived from an EMBL/GenBank/DDBJ whole genome shotgun (WGS) entry which is preliminary data.</text>
</comment>